<organism evidence="1 2">
    <name type="scientific">Brevibacterium pityocampae</name>
    <dbReference type="NCBI Taxonomy" id="506594"/>
    <lineage>
        <taxon>Bacteria</taxon>
        <taxon>Bacillati</taxon>
        <taxon>Actinomycetota</taxon>
        <taxon>Actinomycetes</taxon>
        <taxon>Micrococcales</taxon>
        <taxon>Brevibacteriaceae</taxon>
        <taxon>Brevibacterium</taxon>
    </lineage>
</organism>
<dbReference type="PANTHER" id="PTHR33558">
    <property type="entry name" value="GLUTAREDOXIN-LIKE PROTEIN C5ORF63 HOMOLOG"/>
    <property type="match status" value="1"/>
</dbReference>
<dbReference type="Proteomes" id="UP001500642">
    <property type="component" value="Unassembled WGS sequence"/>
</dbReference>
<name>A0ABP8J626_9MICO</name>
<dbReference type="SUPFAM" id="SSF52833">
    <property type="entry name" value="Thioredoxin-like"/>
    <property type="match status" value="1"/>
</dbReference>
<evidence type="ECO:0000313" key="1">
    <source>
        <dbReference type="EMBL" id="GAA4385759.1"/>
    </source>
</evidence>
<accession>A0ABP8J626</accession>
<comment type="caution">
    <text evidence="1">The sequence shown here is derived from an EMBL/GenBank/DDBJ whole genome shotgun (WGS) entry which is preliminary data.</text>
</comment>
<gene>
    <name evidence="1" type="ORF">GCM10023167_07920</name>
</gene>
<protein>
    <submittedName>
        <fullName evidence="1">Glutaredoxin family protein</fullName>
    </submittedName>
</protein>
<reference evidence="2" key="1">
    <citation type="journal article" date="2019" name="Int. J. Syst. Evol. Microbiol.">
        <title>The Global Catalogue of Microorganisms (GCM) 10K type strain sequencing project: providing services to taxonomists for standard genome sequencing and annotation.</title>
        <authorList>
            <consortium name="The Broad Institute Genomics Platform"/>
            <consortium name="The Broad Institute Genome Sequencing Center for Infectious Disease"/>
            <person name="Wu L."/>
            <person name="Ma J."/>
        </authorList>
    </citation>
    <scope>NUCLEOTIDE SEQUENCE [LARGE SCALE GENOMIC DNA]</scope>
    <source>
        <strain evidence="2">JCM 17808</strain>
    </source>
</reference>
<dbReference type="Gene3D" id="3.40.30.10">
    <property type="entry name" value="Glutaredoxin"/>
    <property type="match status" value="1"/>
</dbReference>
<dbReference type="InterPro" id="IPR008554">
    <property type="entry name" value="Glutaredoxin-like"/>
</dbReference>
<dbReference type="EMBL" id="BAABGL010000003">
    <property type="protein sequence ID" value="GAA4385759.1"/>
    <property type="molecule type" value="Genomic_DNA"/>
</dbReference>
<evidence type="ECO:0000313" key="2">
    <source>
        <dbReference type="Proteomes" id="UP001500642"/>
    </source>
</evidence>
<proteinExistence type="predicted"/>
<keyword evidence="2" id="KW-1185">Reference proteome</keyword>
<dbReference type="RefSeq" id="WP_137318026.1">
    <property type="nucleotide sequence ID" value="NZ_BAABGL010000003.1"/>
</dbReference>
<dbReference type="InterPro" id="IPR052565">
    <property type="entry name" value="Glutaredoxin-like_YDR286C"/>
</dbReference>
<sequence>MSVELTFLTRRDCHLCETARENVQTAIASRDVTLTEVDVDTDADLRDKYGWDVPVVLLDGRQHSFYRVDPQRLARAIDALIARRP</sequence>
<dbReference type="PANTHER" id="PTHR33558:SF1">
    <property type="entry name" value="GLUTAREDOXIN-LIKE PROTEIN C5ORF63 HOMOLOG"/>
    <property type="match status" value="1"/>
</dbReference>
<dbReference type="Pfam" id="PF05768">
    <property type="entry name" value="Glrx-like"/>
    <property type="match status" value="1"/>
</dbReference>
<dbReference type="InterPro" id="IPR036249">
    <property type="entry name" value="Thioredoxin-like_sf"/>
</dbReference>